<dbReference type="SUPFAM" id="SSF54368">
    <property type="entry name" value="Glutamine synthetase, N-terminal domain"/>
    <property type="match status" value="1"/>
</dbReference>
<name>A0A7J3XYE8_9CREN</name>
<dbReference type="InterPro" id="IPR036651">
    <property type="entry name" value="Gln_synt_N_sf"/>
</dbReference>
<comment type="similarity">
    <text evidence="1 2 3">Belongs to the glutamine synthetase family.</text>
</comment>
<comment type="caution">
    <text evidence="5">The sequence shown here is derived from an EMBL/GenBank/DDBJ whole genome shotgun (WGS) entry which is preliminary data.</text>
</comment>
<dbReference type="GO" id="GO:0016020">
    <property type="term" value="C:membrane"/>
    <property type="evidence" value="ECO:0007669"/>
    <property type="project" value="TreeGrafter"/>
</dbReference>
<accession>A0A7J3XYE8</accession>
<dbReference type="PROSITE" id="PS51987">
    <property type="entry name" value="GS_CATALYTIC"/>
    <property type="match status" value="1"/>
</dbReference>
<dbReference type="GO" id="GO:0006542">
    <property type="term" value="P:glutamine biosynthetic process"/>
    <property type="evidence" value="ECO:0007669"/>
    <property type="project" value="InterPro"/>
</dbReference>
<dbReference type="GO" id="GO:0019740">
    <property type="term" value="P:nitrogen utilization"/>
    <property type="evidence" value="ECO:0007669"/>
    <property type="project" value="TreeGrafter"/>
</dbReference>
<protein>
    <submittedName>
        <fullName evidence="5">Glutamine synthetase</fullName>
    </submittedName>
</protein>
<dbReference type="EMBL" id="DRYK01000035">
    <property type="protein sequence ID" value="HHP67712.1"/>
    <property type="molecule type" value="Genomic_DNA"/>
</dbReference>
<organism evidence="5">
    <name type="scientific">Thermogladius calderae</name>
    <dbReference type="NCBI Taxonomy" id="1200300"/>
    <lineage>
        <taxon>Archaea</taxon>
        <taxon>Thermoproteota</taxon>
        <taxon>Thermoprotei</taxon>
        <taxon>Desulfurococcales</taxon>
        <taxon>Desulfurococcaceae</taxon>
        <taxon>Thermogladius</taxon>
    </lineage>
</organism>
<evidence type="ECO:0000256" key="1">
    <source>
        <dbReference type="ARBA" id="ARBA00009897"/>
    </source>
</evidence>
<gene>
    <name evidence="5" type="ORF">ENM60_02810</name>
</gene>
<evidence type="ECO:0000313" key="5">
    <source>
        <dbReference type="EMBL" id="HHP67712.1"/>
    </source>
</evidence>
<evidence type="ECO:0000256" key="3">
    <source>
        <dbReference type="RuleBase" id="RU000384"/>
    </source>
</evidence>
<dbReference type="Gene3D" id="3.30.590.10">
    <property type="entry name" value="Glutamine synthetase/guanido kinase, catalytic domain"/>
    <property type="match status" value="1"/>
</dbReference>
<dbReference type="InterPro" id="IPR008146">
    <property type="entry name" value="Gln_synth_cat_dom"/>
</dbReference>
<proteinExistence type="inferred from homology"/>
<dbReference type="AlphaFoldDB" id="A0A7J3XYE8"/>
<reference evidence="5" key="1">
    <citation type="journal article" date="2020" name="mSystems">
        <title>Genome- and Community-Level Interaction Insights into Carbon Utilization and Element Cycling Functions of Hydrothermarchaeota in Hydrothermal Sediment.</title>
        <authorList>
            <person name="Zhou Z."/>
            <person name="Liu Y."/>
            <person name="Xu W."/>
            <person name="Pan J."/>
            <person name="Luo Z.H."/>
            <person name="Li M."/>
        </authorList>
    </citation>
    <scope>NUCLEOTIDE SEQUENCE [LARGE SCALE GENOMIC DNA]</scope>
    <source>
        <strain evidence="5">SpSt-110</strain>
    </source>
</reference>
<dbReference type="SUPFAM" id="SSF55931">
    <property type="entry name" value="Glutamine synthetase/guanido kinase"/>
    <property type="match status" value="1"/>
</dbReference>
<dbReference type="SMART" id="SM01230">
    <property type="entry name" value="Gln-synt_C"/>
    <property type="match status" value="1"/>
</dbReference>
<evidence type="ECO:0000256" key="2">
    <source>
        <dbReference type="PROSITE-ProRule" id="PRU01331"/>
    </source>
</evidence>
<dbReference type="InterPro" id="IPR014746">
    <property type="entry name" value="Gln_synth/guanido_kin_cat_dom"/>
</dbReference>
<dbReference type="PANTHER" id="PTHR43407:SF1">
    <property type="entry name" value="LENGSIN"/>
    <property type="match status" value="1"/>
</dbReference>
<dbReference type="GO" id="GO:0005737">
    <property type="term" value="C:cytoplasm"/>
    <property type="evidence" value="ECO:0007669"/>
    <property type="project" value="TreeGrafter"/>
</dbReference>
<feature type="domain" description="GS catalytic" evidence="4">
    <location>
        <begin position="87"/>
        <end position="431"/>
    </location>
</feature>
<dbReference type="Pfam" id="PF00120">
    <property type="entry name" value="Gln-synt_C"/>
    <property type="match status" value="1"/>
</dbReference>
<evidence type="ECO:0000259" key="4">
    <source>
        <dbReference type="PROSITE" id="PS51987"/>
    </source>
</evidence>
<sequence>MLTHLLYTDLIGKLRRVSLMINGDPDILSGIQAIVDGSSLMGFLEVENSDLLVRPVTSRPLTTGFLQGKHYISGLFTRGEERYVKDPRFIAERLTEYLRQEDLEARVGVEIEFYIAKSVNLNLGATKQCLEVELFSAVDFPQSSLWYVKTYNSSEALHSDRLLETLLSELEKNGFFFNKTHRENGPRGQIEVSTIADTPVEIGDFVQVFKYIARVIGEKEGFKPIFLAKPFPDDYGSGLHIHVSLWRGASNIFAEGGELSGEALYFIGGLLEHARSLAAFTNPTINSYRRLVEGFEAPVYVSWGVGNRTTAVRVPLQNKARIEYRPPDPTANPYLAISAVILAGLDGIRRKIDPGPPVSVNLFENPSGCGSCSKLPASLEEAVEALESDHEYLKPVFPSELVESYVELKKKEAKVYRTYTTPIDYLFYADI</sequence>
<dbReference type="GO" id="GO:0004356">
    <property type="term" value="F:glutamine synthetase activity"/>
    <property type="evidence" value="ECO:0007669"/>
    <property type="project" value="InterPro"/>
</dbReference>
<dbReference type="PANTHER" id="PTHR43407">
    <property type="entry name" value="GLUTAMINE SYNTHETASE"/>
    <property type="match status" value="1"/>
</dbReference>